<dbReference type="RefSeq" id="WP_182598277.1">
    <property type="nucleotide sequence ID" value="NZ_JACIVC010000058.1"/>
</dbReference>
<feature type="transmembrane region" description="Helical" evidence="1">
    <location>
        <begin position="38"/>
        <end position="58"/>
    </location>
</feature>
<dbReference type="EMBL" id="JACIVC010000058">
    <property type="protein sequence ID" value="MBB1069719.1"/>
    <property type="molecule type" value="Genomic_DNA"/>
</dbReference>
<evidence type="ECO:0000313" key="2">
    <source>
        <dbReference type="EMBL" id="MBB1069719.1"/>
    </source>
</evidence>
<feature type="transmembrane region" description="Helical" evidence="1">
    <location>
        <begin position="65"/>
        <end position="84"/>
    </location>
</feature>
<reference evidence="2 3" key="1">
    <citation type="submission" date="2020-07" db="EMBL/GenBank/DDBJ databases">
        <title>Description of Limosilactobacillus balticus sp. nov., Limosilactobacillus agrestis sp. nov., Limosilactobacillus albertensis sp. nov., Limosilactobacillus rudii sp. nov., Limosilactobacillus fastidiosus sp. nov., five novel Limosilactobacillus species isolated from the vertebrate gastrointestinal tract, and proposal of 6 subspecies of Limosilactobacillus reuteri adapted to the gastrointestinal tract of specific vertebrate hosts.</title>
        <authorList>
            <person name="Li F."/>
            <person name="Cheng C."/>
            <person name="Zheng J."/>
            <person name="Quevedo R.M."/>
            <person name="Li J."/>
            <person name="Roos S."/>
            <person name="Gaenzle M.G."/>
            <person name="Walter J."/>
        </authorList>
    </citation>
    <scope>NUCLEOTIDE SEQUENCE [LARGE SCALE GENOMIC DNA]</scope>
    <source>
        <strain evidence="2 3">RRLNB_1_1</strain>
    </source>
</reference>
<keyword evidence="1" id="KW-0472">Membrane</keyword>
<dbReference type="Proteomes" id="UP000518316">
    <property type="component" value="Unassembled WGS sequence"/>
</dbReference>
<keyword evidence="3" id="KW-1185">Reference proteome</keyword>
<accession>A0A7W3Y8H5</accession>
<dbReference type="AlphaFoldDB" id="A0A7W3Y8H5"/>
<evidence type="ECO:0000313" key="3">
    <source>
        <dbReference type="Proteomes" id="UP000518316"/>
    </source>
</evidence>
<protein>
    <recommendedName>
        <fullName evidence="4">Integral membrane protein</fullName>
    </recommendedName>
</protein>
<gene>
    <name evidence="2" type="ORF">H5S40_06090</name>
</gene>
<feature type="transmembrane region" description="Helical" evidence="1">
    <location>
        <begin position="90"/>
        <end position="112"/>
    </location>
</feature>
<evidence type="ECO:0000256" key="1">
    <source>
        <dbReference type="SAM" id="Phobius"/>
    </source>
</evidence>
<organism evidence="2 3">
    <name type="scientific">Limosilactobacillus albertensis</name>
    <dbReference type="NCBI Taxonomy" id="2759752"/>
    <lineage>
        <taxon>Bacteria</taxon>
        <taxon>Bacillati</taxon>
        <taxon>Bacillota</taxon>
        <taxon>Bacilli</taxon>
        <taxon>Lactobacillales</taxon>
        <taxon>Lactobacillaceae</taxon>
        <taxon>Limosilactobacillus</taxon>
    </lineage>
</organism>
<name>A0A7W3Y8H5_9LACO</name>
<evidence type="ECO:0008006" key="4">
    <source>
        <dbReference type="Google" id="ProtNLM"/>
    </source>
</evidence>
<keyword evidence="1" id="KW-0812">Transmembrane</keyword>
<proteinExistence type="predicted"/>
<comment type="caution">
    <text evidence="2">The sequence shown here is derived from an EMBL/GenBank/DDBJ whole genome shotgun (WGS) entry which is preliminary data.</text>
</comment>
<keyword evidence="1" id="KW-1133">Transmembrane helix</keyword>
<sequence>MKIKSPKKVILLMAISLILFIVTSLIAANDLKLGDKEVINRILYGAILYLWATWMYVGKHRFYRFFMTFILIVYTFGFISFLFVPSFNLLAIIQIICAITGILINISTILVVRNERSKIANG</sequence>